<reference evidence="1" key="4">
    <citation type="submission" date="2016-09" db="EMBL/GenBank/DDBJ databases">
        <authorList>
            <person name="Pfeiffer F."/>
        </authorList>
    </citation>
    <scope>NUCLEOTIDE SEQUENCE</scope>
    <source>
        <strain evidence="1">ATCC 43099</strain>
        <plasmid evidence="1">pNMAG03</plasmid>
    </source>
</reference>
<gene>
    <name evidence="1" type="ordered locus">Nmag_4266</name>
    <name evidence="2" type="ORF">C500_21195</name>
</gene>
<dbReference type="PATRIC" id="fig|547559.17.peg.4181"/>
<evidence type="ECO:0000313" key="1">
    <source>
        <dbReference type="EMBL" id="ADD07774.1"/>
    </source>
</evidence>
<proteinExistence type="predicted"/>
<reference evidence="2 4" key="3">
    <citation type="journal article" date="2014" name="PLoS Genet.">
        <title>Phylogenetically driven sequencing of extremely halophilic archaea reveals strategies for static and dynamic osmo-response.</title>
        <authorList>
            <person name="Becker E.A."/>
            <person name="Seitzer P.M."/>
            <person name="Tritt A."/>
            <person name="Larsen D."/>
            <person name="Krusor M."/>
            <person name="Yao A.I."/>
            <person name="Wu D."/>
            <person name="Madern D."/>
            <person name="Eisen J.A."/>
            <person name="Darling A.E."/>
            <person name="Facciotti M.T."/>
        </authorList>
    </citation>
    <scope>NUCLEOTIDE SEQUENCE [LARGE SCALE GENOMIC DNA]</scope>
    <source>
        <strain evidence="4">ATCC 43099 / DSM 3394 / CCM 3739 / CIP 104546 / IAM 13178 / JCM 8861 / NBRC 102185 / NCIMB 2190 / MS3</strain>
        <strain evidence="2">MS-3</strain>
    </source>
</reference>
<dbReference type="AlphaFoldDB" id="D3T2G5"/>
<evidence type="ECO:0000313" key="2">
    <source>
        <dbReference type="EMBL" id="ELY23021.1"/>
    </source>
</evidence>
<dbReference type="Proteomes" id="UP000011543">
    <property type="component" value="Unassembled WGS sequence"/>
</dbReference>
<dbReference type="GeneID" id="8826894"/>
<dbReference type="RefSeq" id="WP_004268261.1">
    <property type="nucleotide sequence ID" value="NC_013925.1"/>
</dbReference>
<keyword evidence="1" id="KW-0614">Plasmid</keyword>
<accession>D3T2G5</accession>
<name>D3T2G5_NATMM</name>
<reference evidence="1 3" key="2">
    <citation type="journal article" date="2012" name="BMC Genomics">
        <title>A comparative genomics perspective on the genetic content of the alkaliphilic haloarchaeon Natrialba magadii ATCC 43099T.</title>
        <authorList>
            <person name="Siddaramappa S."/>
            <person name="Challacombe J.F."/>
            <person name="Decastro R.E."/>
            <person name="Pfeiffer F."/>
            <person name="Sastre D.E."/>
            <person name="Gimenez M.I."/>
            <person name="Paggi R.A."/>
            <person name="Detter J.C."/>
            <person name="Davenport K.W."/>
            <person name="Goodwin L.A."/>
            <person name="Kyrpides N."/>
            <person name="Tapia R."/>
            <person name="Pitluck S."/>
            <person name="Lucas S."/>
            <person name="Woyke T."/>
            <person name="Maupin-Furlow J.A."/>
        </authorList>
    </citation>
    <scope>NUCLEOTIDE SEQUENCE [LARGE SCALE GENOMIC DNA]</scope>
    <source>
        <strain evidence="1">ATCC 43099</strain>
        <strain evidence="3">ATCC 43099 / DSM 3394 / CCM 3739 / CIP 104546 / IAM 13178 / JCM 8861 / NBRC 102185 / NCIMB 2190 / MS3</strain>
    </source>
</reference>
<evidence type="ECO:0000313" key="4">
    <source>
        <dbReference type="Proteomes" id="UP000011543"/>
    </source>
</evidence>
<dbReference type="KEGG" id="nmg:Nmag_4266"/>
<dbReference type="Proteomes" id="UP000001879">
    <property type="component" value="Plasmid pNMAG03"/>
</dbReference>
<dbReference type="HOGENOM" id="CLU_1375557_0_0_2"/>
<dbReference type="OrthoDB" id="350686at2157"/>
<geneLocation type="plasmid" evidence="1 3">
    <name>pNMAG03</name>
</geneLocation>
<reference evidence="3" key="1">
    <citation type="submission" date="2010-02" db="EMBL/GenBank/DDBJ databases">
        <title>Complete sequence of plasmid 3 of Natrialba magadii ATCC 43099.</title>
        <authorList>
            <consortium name="US DOE Joint Genome Institute"/>
            <person name="Lucas S."/>
            <person name="Copeland A."/>
            <person name="Lapidus A."/>
            <person name="Cheng J.-F."/>
            <person name="Bruce D."/>
            <person name="Goodwin L."/>
            <person name="Pitluck S."/>
            <person name="Davenport K."/>
            <person name="Saunders E."/>
            <person name="Detter J.C."/>
            <person name="Han C."/>
            <person name="Tapia R."/>
            <person name="Land M."/>
            <person name="Hauser L."/>
            <person name="Kyrpides N."/>
            <person name="Mikhailova N."/>
            <person name="De Castro R.E."/>
            <person name="Maupin-Furlow J.A."/>
            <person name="Woyke T."/>
        </authorList>
    </citation>
    <scope>NUCLEOTIDE SEQUENCE [LARGE SCALE GENOMIC DNA]</scope>
    <source>
        <strain evidence="3">ATCC 43099 / DSM 3394 / CCM 3739 / CIP 104546 / IAM 13178 / JCM 8861 / NBRC 102185 / NCIMB 2190 / MS3</strain>
        <plasmid evidence="3">pNMAG03</plasmid>
    </source>
</reference>
<evidence type="ECO:0000313" key="3">
    <source>
        <dbReference type="Proteomes" id="UP000001879"/>
    </source>
</evidence>
<dbReference type="EMBL" id="CP001935">
    <property type="protein sequence ID" value="ADD07774.1"/>
    <property type="molecule type" value="Genomic_DNA"/>
</dbReference>
<dbReference type="EMBL" id="AOHS01000065">
    <property type="protein sequence ID" value="ELY23021.1"/>
    <property type="molecule type" value="Genomic_DNA"/>
</dbReference>
<sequence>MLTTAEEDRFEEALPLEGLEVKWDGESYEYDLDPFWTGGDAADEEPTESVEYPAIVFDWETQNQPELGRQPLNDLHSIDVSSDESVLTETKTAEVSDDLAITIAVEAAWDDNGVPPQARVTQLTKQIWRFLRFELDLNSEGENEERPMNVEVPDESSVEPVRVEHTIRAPWQIRFHHAERHEEEHNTVEEFEINITIE</sequence>
<protein>
    <submittedName>
        <fullName evidence="1">Virus protein phiCh1-VP17</fullName>
    </submittedName>
</protein>
<organism evidence="1 3">
    <name type="scientific">Natrialba magadii (strain ATCC 43099 / DSM 3394 / CCM 3739 / CIP 104546 / IAM 13178 / JCM 8861 / NBRC 102185 / NCIMB 2190 / MS3)</name>
    <name type="common">Natronobacterium magadii</name>
    <dbReference type="NCBI Taxonomy" id="547559"/>
    <lineage>
        <taxon>Archaea</taxon>
        <taxon>Methanobacteriati</taxon>
        <taxon>Methanobacteriota</taxon>
        <taxon>Stenosarchaea group</taxon>
        <taxon>Halobacteria</taxon>
        <taxon>Halobacteriales</taxon>
        <taxon>Natrialbaceae</taxon>
        <taxon>Natrialba</taxon>
    </lineage>
</organism>
<keyword evidence="3" id="KW-1185">Reference proteome</keyword>